<dbReference type="EMBL" id="UZAU01000806">
    <property type="status" value="NOT_ANNOTATED_CDS"/>
    <property type="molecule type" value="Genomic_DNA"/>
</dbReference>
<dbReference type="AlphaFoldDB" id="A0A803QP20"/>
<evidence type="ECO:0000313" key="2">
    <source>
        <dbReference type="Proteomes" id="UP000596661"/>
    </source>
</evidence>
<dbReference type="Proteomes" id="UP000596661">
    <property type="component" value="Unassembled WGS sequence"/>
</dbReference>
<keyword evidence="2" id="KW-1185">Reference proteome</keyword>
<reference evidence="1" key="1">
    <citation type="submission" date="2021-03" db="UniProtKB">
        <authorList>
            <consortium name="EnsemblPlants"/>
        </authorList>
    </citation>
    <scope>IDENTIFICATION</scope>
</reference>
<accession>A0A803QP20</accession>
<dbReference type="EnsemblPlants" id="evm.model.10.497">
    <property type="protein sequence ID" value="cds.evm.model.10.497"/>
    <property type="gene ID" value="evm.TU.10.497"/>
</dbReference>
<sequence>MVELKISQEFLNKLQFTNEIDQDMEVDVLYESTPTLCTHYQGISHVALECKEKSVQKQEWVVKKTFLEKVQYKIKEVDQNGFQKVKNGKKIMIQQDPPRTTEIKNVFQALRELEDNDAATEHMEEFENGN</sequence>
<protein>
    <submittedName>
        <fullName evidence="1">Uncharacterized protein</fullName>
    </submittedName>
</protein>
<name>A0A803QP20_CANSA</name>
<dbReference type="Gramene" id="evm.model.10.497">
    <property type="protein sequence ID" value="cds.evm.model.10.497"/>
    <property type="gene ID" value="evm.TU.10.497"/>
</dbReference>
<proteinExistence type="predicted"/>
<organism evidence="1 2">
    <name type="scientific">Cannabis sativa</name>
    <name type="common">Hemp</name>
    <name type="synonym">Marijuana</name>
    <dbReference type="NCBI Taxonomy" id="3483"/>
    <lineage>
        <taxon>Eukaryota</taxon>
        <taxon>Viridiplantae</taxon>
        <taxon>Streptophyta</taxon>
        <taxon>Embryophyta</taxon>
        <taxon>Tracheophyta</taxon>
        <taxon>Spermatophyta</taxon>
        <taxon>Magnoliopsida</taxon>
        <taxon>eudicotyledons</taxon>
        <taxon>Gunneridae</taxon>
        <taxon>Pentapetalae</taxon>
        <taxon>rosids</taxon>
        <taxon>fabids</taxon>
        <taxon>Rosales</taxon>
        <taxon>Cannabaceae</taxon>
        <taxon>Cannabis</taxon>
    </lineage>
</organism>
<evidence type="ECO:0000313" key="1">
    <source>
        <dbReference type="EnsemblPlants" id="cds.evm.model.10.497"/>
    </source>
</evidence>